<accession>A0A8S5M567</accession>
<evidence type="ECO:0000256" key="4">
    <source>
        <dbReference type="ARBA" id="ARBA00022598"/>
    </source>
</evidence>
<keyword evidence="5" id="KW-0235">DNA replication</keyword>
<dbReference type="InterPro" id="IPR050326">
    <property type="entry name" value="NAD_dep_DNA_ligaseB"/>
</dbReference>
<dbReference type="PANTHER" id="PTHR47810">
    <property type="entry name" value="DNA LIGASE"/>
    <property type="match status" value="1"/>
</dbReference>
<dbReference type="InterPro" id="IPR029319">
    <property type="entry name" value="DNA_ligase_OB"/>
</dbReference>
<evidence type="ECO:0000256" key="5">
    <source>
        <dbReference type="ARBA" id="ARBA00022705"/>
    </source>
</evidence>
<evidence type="ECO:0000256" key="3">
    <source>
        <dbReference type="ARBA" id="ARBA00013308"/>
    </source>
</evidence>
<evidence type="ECO:0000256" key="1">
    <source>
        <dbReference type="ARBA" id="ARBA00001968"/>
    </source>
</evidence>
<evidence type="ECO:0000256" key="7">
    <source>
        <dbReference type="ARBA" id="ARBA00023204"/>
    </source>
</evidence>
<dbReference type="Pfam" id="PF01068">
    <property type="entry name" value="DNA_ligase_A_M"/>
    <property type="match status" value="1"/>
</dbReference>
<proteinExistence type="inferred from homology"/>
<keyword evidence="4 10" id="KW-0436">Ligase</keyword>
<dbReference type="GO" id="GO:0006310">
    <property type="term" value="P:DNA recombination"/>
    <property type="evidence" value="ECO:0007669"/>
    <property type="project" value="InterPro"/>
</dbReference>
<dbReference type="GO" id="GO:0003910">
    <property type="term" value="F:DNA ligase (ATP) activity"/>
    <property type="evidence" value="ECO:0007669"/>
    <property type="project" value="InterPro"/>
</dbReference>
<organism evidence="10">
    <name type="scientific">Podoviridae sp. ctaNW81</name>
    <dbReference type="NCBI Taxonomy" id="2826562"/>
    <lineage>
        <taxon>Viruses</taxon>
        <taxon>Duplodnaviria</taxon>
        <taxon>Heunggongvirae</taxon>
        <taxon>Uroviricota</taxon>
        <taxon>Caudoviricetes</taxon>
    </lineage>
</organism>
<feature type="domain" description="ATP-dependent DNA ligase family profile" evidence="8">
    <location>
        <begin position="139"/>
        <end position="336"/>
    </location>
</feature>
<evidence type="ECO:0000313" key="10">
    <source>
        <dbReference type="EMBL" id="DAD77445.1"/>
    </source>
</evidence>
<evidence type="ECO:0000256" key="2">
    <source>
        <dbReference type="ARBA" id="ARBA00007572"/>
    </source>
</evidence>
<keyword evidence="6" id="KW-0227">DNA damage</keyword>
<dbReference type="InterPro" id="IPR012310">
    <property type="entry name" value="DNA_ligase_ATP-dep_cent"/>
</dbReference>
<evidence type="ECO:0000256" key="6">
    <source>
        <dbReference type="ARBA" id="ARBA00022763"/>
    </source>
</evidence>
<dbReference type="GO" id="GO:0006281">
    <property type="term" value="P:DNA repair"/>
    <property type="evidence" value="ECO:0007669"/>
    <property type="project" value="UniProtKB-KW"/>
</dbReference>
<evidence type="ECO:0000259" key="8">
    <source>
        <dbReference type="Pfam" id="PF01068"/>
    </source>
</evidence>
<name>A0A8S5M567_9CAUD</name>
<dbReference type="PANTHER" id="PTHR47810:SF1">
    <property type="entry name" value="DNA LIGASE B"/>
    <property type="match status" value="1"/>
</dbReference>
<dbReference type="Gene3D" id="2.40.50.140">
    <property type="entry name" value="Nucleic acid-binding proteins"/>
    <property type="match status" value="1"/>
</dbReference>
<dbReference type="Pfam" id="PF14743">
    <property type="entry name" value="DNA_ligase_OB_2"/>
    <property type="match status" value="1"/>
</dbReference>
<feature type="domain" description="DNA ligase OB-like" evidence="9">
    <location>
        <begin position="351"/>
        <end position="428"/>
    </location>
</feature>
<dbReference type="GO" id="GO:0005524">
    <property type="term" value="F:ATP binding"/>
    <property type="evidence" value="ECO:0007669"/>
    <property type="project" value="InterPro"/>
</dbReference>
<comment type="similarity">
    <text evidence="2">Belongs to the ATP-dependent DNA ligase family.</text>
</comment>
<evidence type="ECO:0000259" key="9">
    <source>
        <dbReference type="Pfam" id="PF14743"/>
    </source>
</evidence>
<dbReference type="Gene3D" id="3.30.470.30">
    <property type="entry name" value="DNA ligase/mRNA capping enzyme"/>
    <property type="match status" value="1"/>
</dbReference>
<sequence length="437" mass="49846">MKIVDLRNRIHYLQFICESLQDTTSLLIKQQIVNDIEPDCRDDFNFILEILAGKHKLGYSYYRRESLDIMPPSVLQQSFKDYLQPLWDPLTKHDLSVASIEVAMKQVRWHTTFVASIVNRTLRLGIGPSLLPKDGLSAMLAKKYEGKIKSDDTGYFVTEKLDGNRCIAHYDGNKWQFTSRNGRAMNVNFNMGNLPTDRVYDGEVLSIEQTKHSWNIAHGIYLEGSNGTAAFQNTSGLINRKGEKKDLIYNIFDIPCDGAPYFERRAELDRLAKTRLDTADIRILPVLKRYDTASELREGIDKLLVDVTCAGAEGLMINTGFGKYQHKRTDDLLKYKNVQTMDMKVIDWEYGNGKYDTSLGYLICYGKTPNGKEISCRVGTGISDAQRDMWALKPELIVGKIVEVAYFDISHNNTGVYSLRFPRLKGIRQDKTEVSPY</sequence>
<dbReference type="EMBL" id="BK014826">
    <property type="protein sequence ID" value="DAD77445.1"/>
    <property type="molecule type" value="Genomic_DNA"/>
</dbReference>
<reference evidence="10" key="1">
    <citation type="journal article" date="2021" name="Proc. Natl. Acad. Sci. U.S.A.">
        <title>A Catalog of Tens of Thousands of Viruses from Human Metagenomes Reveals Hidden Associations with Chronic Diseases.</title>
        <authorList>
            <person name="Tisza M.J."/>
            <person name="Buck C.B."/>
        </authorList>
    </citation>
    <scope>NUCLEOTIDE SEQUENCE</scope>
    <source>
        <strain evidence="10">CtaNW81</strain>
    </source>
</reference>
<protein>
    <recommendedName>
        <fullName evidence="3">DNA ligase</fullName>
    </recommendedName>
</protein>
<dbReference type="SUPFAM" id="SSF50249">
    <property type="entry name" value="Nucleic acid-binding proteins"/>
    <property type="match status" value="1"/>
</dbReference>
<keyword evidence="7" id="KW-0234">DNA repair</keyword>
<comment type="cofactor">
    <cofactor evidence="1">
        <name>a divalent metal cation</name>
        <dbReference type="ChEBI" id="CHEBI:60240"/>
    </cofactor>
</comment>
<dbReference type="GO" id="GO:0006260">
    <property type="term" value="P:DNA replication"/>
    <property type="evidence" value="ECO:0007669"/>
    <property type="project" value="UniProtKB-KW"/>
</dbReference>
<dbReference type="CDD" id="cd08041">
    <property type="entry name" value="OBF_kDNA_ligase_like"/>
    <property type="match status" value="1"/>
</dbReference>
<dbReference type="SUPFAM" id="SSF56091">
    <property type="entry name" value="DNA ligase/mRNA capping enzyme, catalytic domain"/>
    <property type="match status" value="1"/>
</dbReference>
<dbReference type="InterPro" id="IPR012340">
    <property type="entry name" value="NA-bd_OB-fold"/>
</dbReference>